<dbReference type="Proteomes" id="UP000237447">
    <property type="component" value="Unassembled WGS sequence"/>
</dbReference>
<gene>
    <name evidence="2" type="ORF">CPJ18_02615</name>
</gene>
<evidence type="ECO:0000313" key="2">
    <source>
        <dbReference type="EMBL" id="POO54406.1"/>
    </source>
</evidence>
<name>A0AAE5VS18_9HYPH</name>
<protein>
    <submittedName>
        <fullName evidence="2">Uncharacterized protein</fullName>
    </submittedName>
</protein>
<evidence type="ECO:0000256" key="1">
    <source>
        <dbReference type="SAM" id="MobiDB-lite"/>
    </source>
</evidence>
<dbReference type="RefSeq" id="WP_103656873.1">
    <property type="nucleotide sequence ID" value="NZ_NXEJ01000001.1"/>
</dbReference>
<sequence>MKISLSPQRRDDTLTVEKNGDRLRINGELFNFGPLPDGATIPAGVTPCELIVGPVSRINGEIELTLILPHGANPSQAVAFPVALVSPPDGILALPFDPEPEPPIMPELPHQEADHVDA</sequence>
<dbReference type="GeneID" id="86878262"/>
<dbReference type="EMBL" id="NXEJ01000001">
    <property type="protein sequence ID" value="POO54406.1"/>
    <property type="molecule type" value="Genomic_DNA"/>
</dbReference>
<organism evidence="2 3">
    <name type="scientific">Agrobacterium rosae</name>
    <dbReference type="NCBI Taxonomy" id="1972867"/>
    <lineage>
        <taxon>Bacteria</taxon>
        <taxon>Pseudomonadati</taxon>
        <taxon>Pseudomonadota</taxon>
        <taxon>Alphaproteobacteria</taxon>
        <taxon>Hyphomicrobiales</taxon>
        <taxon>Rhizobiaceae</taxon>
        <taxon>Rhizobium/Agrobacterium group</taxon>
        <taxon>Agrobacterium</taxon>
    </lineage>
</organism>
<accession>A0AAE5VS18</accession>
<dbReference type="AlphaFoldDB" id="A0AAE5VS18"/>
<evidence type="ECO:0000313" key="3">
    <source>
        <dbReference type="Proteomes" id="UP000237447"/>
    </source>
</evidence>
<proteinExistence type="predicted"/>
<comment type="caution">
    <text evidence="2">The sequence shown here is derived from an EMBL/GenBank/DDBJ whole genome shotgun (WGS) entry which is preliminary data.</text>
</comment>
<feature type="region of interest" description="Disordered" evidence="1">
    <location>
        <begin position="95"/>
        <end position="118"/>
    </location>
</feature>
<feature type="compositionally biased region" description="Basic and acidic residues" evidence="1">
    <location>
        <begin position="109"/>
        <end position="118"/>
    </location>
</feature>
<reference evidence="2 3" key="1">
    <citation type="journal article" date="2018" name="Syst. Appl. Microbiol.">
        <title>Agrobacterium rosae sp. nov., isolated from galls on different agricultural crops.</title>
        <authorList>
            <person name="Kuzmanovic N."/>
            <person name="Pulawska J."/>
            <person name="Smalla K."/>
            <person name="Nesme X."/>
        </authorList>
    </citation>
    <scope>NUCLEOTIDE SEQUENCE [LARGE SCALE GENOMIC DNA]</scope>
    <source>
        <strain evidence="2 3">NCPPB 1650</strain>
    </source>
</reference>